<sequence length="79" mass="8946">MFAGTGTVLLESIVHPYLKRNAIGVEINPLGRLISKVKTTPLDDEELRSEAARLFRRIANFNGDINIPDFPNRDFWFSA</sequence>
<gene>
    <name evidence="1" type="ORF">S03H2_39260</name>
</gene>
<comment type="caution">
    <text evidence="1">The sequence shown here is derived from an EMBL/GenBank/DDBJ whole genome shotgun (WGS) entry which is preliminary data.</text>
</comment>
<organism evidence="1">
    <name type="scientific">marine sediment metagenome</name>
    <dbReference type="NCBI Taxonomy" id="412755"/>
    <lineage>
        <taxon>unclassified sequences</taxon>
        <taxon>metagenomes</taxon>
        <taxon>ecological metagenomes</taxon>
    </lineage>
</organism>
<dbReference type="AlphaFoldDB" id="X1HS58"/>
<feature type="non-terminal residue" evidence="1">
    <location>
        <position position="79"/>
    </location>
</feature>
<accession>X1HS58</accession>
<evidence type="ECO:0000313" key="1">
    <source>
        <dbReference type="EMBL" id="GAH48113.1"/>
    </source>
</evidence>
<proteinExistence type="predicted"/>
<protein>
    <recommendedName>
        <fullName evidence="2">DNA methylase N-4/N-6 domain-containing protein</fullName>
    </recommendedName>
</protein>
<dbReference type="EMBL" id="BARU01024258">
    <property type="protein sequence ID" value="GAH48113.1"/>
    <property type="molecule type" value="Genomic_DNA"/>
</dbReference>
<reference evidence="1" key="1">
    <citation type="journal article" date="2014" name="Front. Microbiol.">
        <title>High frequency of phylogenetically diverse reductive dehalogenase-homologous genes in deep subseafloor sedimentary metagenomes.</title>
        <authorList>
            <person name="Kawai M."/>
            <person name="Futagami T."/>
            <person name="Toyoda A."/>
            <person name="Takaki Y."/>
            <person name="Nishi S."/>
            <person name="Hori S."/>
            <person name="Arai W."/>
            <person name="Tsubouchi T."/>
            <person name="Morono Y."/>
            <person name="Uchiyama I."/>
            <person name="Ito T."/>
            <person name="Fujiyama A."/>
            <person name="Inagaki F."/>
            <person name="Takami H."/>
        </authorList>
    </citation>
    <scope>NUCLEOTIDE SEQUENCE</scope>
    <source>
        <strain evidence="1">Expedition CK06-06</strain>
    </source>
</reference>
<evidence type="ECO:0008006" key="2">
    <source>
        <dbReference type="Google" id="ProtNLM"/>
    </source>
</evidence>
<name>X1HS58_9ZZZZ</name>